<proteinExistence type="predicted"/>
<gene>
    <name evidence="1" type="ORF">QAD02_005953</name>
</gene>
<evidence type="ECO:0000313" key="2">
    <source>
        <dbReference type="Proteomes" id="UP001239111"/>
    </source>
</evidence>
<protein>
    <submittedName>
        <fullName evidence="1">Uncharacterized protein</fullName>
    </submittedName>
</protein>
<keyword evidence="2" id="KW-1185">Reference proteome</keyword>
<dbReference type="EMBL" id="CM056744">
    <property type="protein sequence ID" value="KAJ8664291.1"/>
    <property type="molecule type" value="Genomic_DNA"/>
</dbReference>
<comment type="caution">
    <text evidence="1">The sequence shown here is derived from an EMBL/GenBank/DDBJ whole genome shotgun (WGS) entry which is preliminary data.</text>
</comment>
<accession>A0ACC2N0C0</accession>
<dbReference type="Proteomes" id="UP001239111">
    <property type="component" value="Chromosome 4"/>
</dbReference>
<sequence>MTIRLRSMYFLFWICWQTISLSDSHSRQIFDRAMNFAQMIENVQNLQDSSEKIDWKFEKEKVLQQLYSLNTDYQFVAQKLYQKIGQGNSLSKKMKKIFEYMRDIQESYESFLNHFRNPGNNSYEQRRNFSNRVISSTKYLIKASEYLALEFSSLTKENLIEIARKSSSLQQYYFCDENQSPQQLLYQFYEAASLSDAKAVLVILYAYDMRKEFDGSEYERLKNEEKEHLVQRLEIMSNTVRDVLSSASREISTCPVTDLEDALRLKVFQKYLVHQSDITNIWRSTFDSCPDFKREKPRCDSVSCLGLPQHKRCQGVIRNCETIPHRVDVCFSPLQSNRRYTWVKTENGQIYGSIFSQCNQVHTFDYGIFSKFCFCDCEDERMDLDRHFSLMNVTSDIKENMVVTGAQLVKRNHVIYIQIQQGKLDSNGTIKGNRTWKEFDEVSLSSASSLNHKNFLYTVTYDQNTVQLGEVKAGPNEILTGLRFARVENDLVLQIQKTPFDLSTGKLIEAGTSWSDSNYEFNRKDHSNNNSENFEVSESSDTSGTHTKKVHFRVTNMRVDVGQHTIPFLDAQSITLDTALSGAGLWLRDDYQAAEFLTLKLFNYDLTALI</sequence>
<reference evidence="1" key="1">
    <citation type="submission" date="2023-04" db="EMBL/GenBank/DDBJ databases">
        <title>A chromosome-level genome assembly of the parasitoid wasp Eretmocerus hayati.</title>
        <authorList>
            <person name="Zhong Y."/>
            <person name="Liu S."/>
            <person name="Liu Y."/>
        </authorList>
    </citation>
    <scope>NUCLEOTIDE SEQUENCE</scope>
    <source>
        <strain evidence="1">ZJU_SS_LIU_2023</strain>
    </source>
</reference>
<organism evidence="1 2">
    <name type="scientific">Eretmocerus hayati</name>
    <dbReference type="NCBI Taxonomy" id="131215"/>
    <lineage>
        <taxon>Eukaryota</taxon>
        <taxon>Metazoa</taxon>
        <taxon>Ecdysozoa</taxon>
        <taxon>Arthropoda</taxon>
        <taxon>Hexapoda</taxon>
        <taxon>Insecta</taxon>
        <taxon>Pterygota</taxon>
        <taxon>Neoptera</taxon>
        <taxon>Endopterygota</taxon>
        <taxon>Hymenoptera</taxon>
        <taxon>Apocrita</taxon>
        <taxon>Proctotrupomorpha</taxon>
        <taxon>Chalcidoidea</taxon>
        <taxon>Aphelinidae</taxon>
        <taxon>Aphelininae</taxon>
        <taxon>Eretmocerus</taxon>
    </lineage>
</organism>
<evidence type="ECO:0000313" key="1">
    <source>
        <dbReference type="EMBL" id="KAJ8664291.1"/>
    </source>
</evidence>
<name>A0ACC2N0C0_9HYME</name>